<sequence>NVSIGPSLFRSAGSGIQAPLDENLTPLDCLLTLLTTDIIDSLVENINLYAVEKIKKNIPLRKRSTLSEWQPTTREICFHFLSVVIAMGITPKHDIKDYWSTMNHKFTPWFEVMFPRTKLLLIYQSMLHASEPNAQSQAKTEPFVKNLVAKFQSAFYPYENFLFHAKQYNAAKPHKYHIKTFGLWDSITGYVYNLLIYFGAKTAYNPMLDPTSTHAVKVFLTLLHGVASYHHLFADRLYISLPLIQFLLSRKLNYTETVNKNRKGLPQQLKQQPTIFGTPRWLVNNEQNILCVSWRDKNPKNLASY</sequence>
<dbReference type="EMBL" id="CAJHNH020000047">
    <property type="protein sequence ID" value="CAG5114854.1"/>
    <property type="molecule type" value="Genomic_DNA"/>
</dbReference>
<feature type="non-terminal residue" evidence="2">
    <location>
        <position position="305"/>
    </location>
</feature>
<dbReference type="PANTHER" id="PTHR46599:SF3">
    <property type="entry name" value="PIGGYBAC TRANSPOSABLE ELEMENT-DERIVED PROTEIN 4"/>
    <property type="match status" value="1"/>
</dbReference>
<feature type="domain" description="PiggyBac transposable element-derived protein" evidence="1">
    <location>
        <begin position="25"/>
        <end position="302"/>
    </location>
</feature>
<protein>
    <recommendedName>
        <fullName evidence="1">PiggyBac transposable element-derived protein domain-containing protein</fullName>
    </recommendedName>
</protein>
<dbReference type="Proteomes" id="UP000678393">
    <property type="component" value="Unassembled WGS sequence"/>
</dbReference>
<name>A0A8S3YEC3_9EUPU</name>
<accession>A0A8S3YEC3</accession>
<dbReference type="OrthoDB" id="123207at2759"/>
<keyword evidence="3" id="KW-1185">Reference proteome</keyword>
<evidence type="ECO:0000259" key="1">
    <source>
        <dbReference type="Pfam" id="PF13843"/>
    </source>
</evidence>
<dbReference type="InterPro" id="IPR029526">
    <property type="entry name" value="PGBD"/>
</dbReference>
<reference evidence="2" key="1">
    <citation type="submission" date="2021-04" db="EMBL/GenBank/DDBJ databases">
        <authorList>
            <consortium name="Molecular Ecology Group"/>
        </authorList>
    </citation>
    <scope>NUCLEOTIDE SEQUENCE</scope>
</reference>
<dbReference type="AlphaFoldDB" id="A0A8S3YEC3"/>
<proteinExistence type="predicted"/>
<evidence type="ECO:0000313" key="2">
    <source>
        <dbReference type="EMBL" id="CAG5114854.1"/>
    </source>
</evidence>
<comment type="caution">
    <text evidence="2">The sequence shown here is derived from an EMBL/GenBank/DDBJ whole genome shotgun (WGS) entry which is preliminary data.</text>
</comment>
<dbReference type="PANTHER" id="PTHR46599">
    <property type="entry name" value="PIGGYBAC TRANSPOSABLE ELEMENT-DERIVED PROTEIN 4"/>
    <property type="match status" value="1"/>
</dbReference>
<organism evidence="2 3">
    <name type="scientific">Candidula unifasciata</name>
    <dbReference type="NCBI Taxonomy" id="100452"/>
    <lineage>
        <taxon>Eukaryota</taxon>
        <taxon>Metazoa</taxon>
        <taxon>Spiralia</taxon>
        <taxon>Lophotrochozoa</taxon>
        <taxon>Mollusca</taxon>
        <taxon>Gastropoda</taxon>
        <taxon>Heterobranchia</taxon>
        <taxon>Euthyneura</taxon>
        <taxon>Panpulmonata</taxon>
        <taxon>Eupulmonata</taxon>
        <taxon>Stylommatophora</taxon>
        <taxon>Helicina</taxon>
        <taxon>Helicoidea</taxon>
        <taxon>Geomitridae</taxon>
        <taxon>Candidula</taxon>
    </lineage>
</organism>
<dbReference type="Pfam" id="PF13843">
    <property type="entry name" value="DDE_Tnp_1_7"/>
    <property type="match status" value="1"/>
</dbReference>
<evidence type="ECO:0000313" key="3">
    <source>
        <dbReference type="Proteomes" id="UP000678393"/>
    </source>
</evidence>
<gene>
    <name evidence="2" type="ORF">CUNI_LOCUS412</name>
</gene>